<evidence type="ECO:0000313" key="2">
    <source>
        <dbReference type="EMBL" id="CAJ1405755.1"/>
    </source>
</evidence>
<dbReference type="Proteomes" id="UP001178507">
    <property type="component" value="Unassembled WGS sequence"/>
</dbReference>
<name>A0AA36NB20_9DINO</name>
<organism evidence="2 3">
    <name type="scientific">Effrenium voratum</name>
    <dbReference type="NCBI Taxonomy" id="2562239"/>
    <lineage>
        <taxon>Eukaryota</taxon>
        <taxon>Sar</taxon>
        <taxon>Alveolata</taxon>
        <taxon>Dinophyceae</taxon>
        <taxon>Suessiales</taxon>
        <taxon>Symbiodiniaceae</taxon>
        <taxon>Effrenium</taxon>
    </lineage>
</organism>
<sequence length="915" mass="99843">MASADVNAAWAEILERLSKSHVEEARRLARELGQRHPCRQAAGQVALSLCDACNTAEAQKLLAPLVAIEATWSETVCLLSGIQASGPEAWTACLAAARLATPQLLQPAEALGALWSERLETPSVARLSGQRPLEELEAPSASSEPKARATALVRAALGQLAQEPPQQQDAVKDSKEALSIFRGLELPECEATALLALSACSLELNPQESAQAATQAIKIFAQLGHYKGQTAALQAMAKADQARQCFDDASYKASEALKMARQLGDRAREIELCEIIAEVSIAQDRAEKAVAAAKDAAAIAKTLENEVLLARAQCWTARAYGAYQEPMMSGPHAAKAALQLYAKLENKSGEVQALQALAAATKEDFSDVLSTSLSLAEKFASGDKKEEADCLLVAVSCWESSDLEQAQRMAQRALSAAKAGGRGSQAQALLCWARLALKRQEPTEALRIASQAGGIFRNEPFQTKIMRDGEIECVEIQMDSHVMLGNAEEAFRLGLDQGRRFKQNDQRKAEGCVLLKLASLHQMRLEEEKALKVLLFAPRLFSISGDRLLEGSAWERIARSYLEAGDAGNALQATEQCVGSFRKVNSRSCRGRAALLKADVHTALVSVQQGNSVEALEAAQEAAEMLTEKDLALKALAVQLLANAYLLNGQPEAALDRARESQALEQQQKQAAGEAMSLLLEAGAHLALEDFENSRQCARSAKELFSTDLDEAGESSAKDFLSFVQKAEQNEEDLRRFRGFGLRRVSAAQARQKAAARREAQSERKPRQLLATKQSDILLWQCDPKTKDSSGLVIMTIFEGFEVREGVARQQTVPLKKKEQSEADEEAEHTVDFSKDYKDSVKQGYPETEPAVFAVRWVQATDTKEPPRSRRELRREEDKRVVSVQSLGAPAPNCAHYAKSERLEAPGERHGYRIY</sequence>
<proteinExistence type="predicted"/>
<dbReference type="PANTHER" id="PTHR10098">
    <property type="entry name" value="RAPSYN-RELATED"/>
    <property type="match status" value="1"/>
</dbReference>
<evidence type="ECO:0000256" key="1">
    <source>
        <dbReference type="SAM" id="MobiDB-lite"/>
    </source>
</evidence>
<protein>
    <submittedName>
        <fullName evidence="2">Uncharacterized protein</fullName>
    </submittedName>
</protein>
<dbReference type="InterPro" id="IPR011990">
    <property type="entry name" value="TPR-like_helical_dom_sf"/>
</dbReference>
<reference evidence="2" key="1">
    <citation type="submission" date="2023-08" db="EMBL/GenBank/DDBJ databases">
        <authorList>
            <person name="Chen Y."/>
            <person name="Shah S."/>
            <person name="Dougan E. K."/>
            <person name="Thang M."/>
            <person name="Chan C."/>
        </authorList>
    </citation>
    <scope>NUCLEOTIDE SEQUENCE</scope>
</reference>
<dbReference type="PANTHER" id="PTHR10098:SF108">
    <property type="entry name" value="TETRATRICOPEPTIDE REPEAT PROTEIN 28"/>
    <property type="match status" value="1"/>
</dbReference>
<dbReference type="Gene3D" id="1.25.40.10">
    <property type="entry name" value="Tetratricopeptide repeat domain"/>
    <property type="match status" value="3"/>
</dbReference>
<keyword evidence="3" id="KW-1185">Reference proteome</keyword>
<feature type="compositionally biased region" description="Basic and acidic residues" evidence="1">
    <location>
        <begin position="862"/>
        <end position="881"/>
    </location>
</feature>
<gene>
    <name evidence="2" type="ORF">EVOR1521_LOCUS27887</name>
</gene>
<dbReference type="SUPFAM" id="SSF48452">
    <property type="entry name" value="TPR-like"/>
    <property type="match status" value="2"/>
</dbReference>
<dbReference type="AlphaFoldDB" id="A0AA36NB20"/>
<feature type="region of interest" description="Disordered" evidence="1">
    <location>
        <begin position="862"/>
        <end position="892"/>
    </location>
</feature>
<evidence type="ECO:0000313" key="3">
    <source>
        <dbReference type="Proteomes" id="UP001178507"/>
    </source>
</evidence>
<dbReference type="EMBL" id="CAUJNA010003600">
    <property type="protein sequence ID" value="CAJ1405755.1"/>
    <property type="molecule type" value="Genomic_DNA"/>
</dbReference>
<comment type="caution">
    <text evidence="2">The sequence shown here is derived from an EMBL/GenBank/DDBJ whole genome shotgun (WGS) entry which is preliminary data.</text>
</comment>
<accession>A0AA36NB20</accession>